<comment type="caution">
    <text evidence="2">The sequence shown here is derived from an EMBL/GenBank/DDBJ whole genome shotgun (WGS) entry which is preliminary data.</text>
</comment>
<evidence type="ECO:0000313" key="2">
    <source>
        <dbReference type="EMBL" id="EKF86776.1"/>
    </source>
</evidence>
<feature type="transmembrane region" description="Helical" evidence="1">
    <location>
        <begin position="265"/>
        <end position="283"/>
    </location>
</feature>
<keyword evidence="1" id="KW-0472">Membrane</keyword>
<dbReference type="AlphaFoldDB" id="K2QFA0"/>
<protein>
    <submittedName>
        <fullName evidence="2">Uncharacterized protein</fullName>
    </submittedName>
</protein>
<accession>K2QFA0</accession>
<dbReference type="RefSeq" id="WP_004029344.1">
    <property type="nucleotide sequence ID" value="NZ_AMPO01000001.1"/>
</dbReference>
<feature type="transmembrane region" description="Helical" evidence="1">
    <location>
        <begin position="237"/>
        <end position="253"/>
    </location>
</feature>
<gene>
    <name evidence="2" type="ORF">A994_00780</name>
</gene>
<keyword evidence="3" id="KW-1185">Reference proteome</keyword>
<keyword evidence="1" id="KW-1133">Transmembrane helix</keyword>
<evidence type="ECO:0000256" key="1">
    <source>
        <dbReference type="SAM" id="Phobius"/>
    </source>
</evidence>
<organism evidence="2 3">
    <name type="scientific">Methanobacterium formicicum (strain DSM 3637 / PP1)</name>
    <dbReference type="NCBI Taxonomy" id="1204725"/>
    <lineage>
        <taxon>Archaea</taxon>
        <taxon>Methanobacteriati</taxon>
        <taxon>Methanobacteriota</taxon>
        <taxon>Methanomada group</taxon>
        <taxon>Methanobacteria</taxon>
        <taxon>Methanobacteriales</taxon>
        <taxon>Methanobacteriaceae</taxon>
        <taxon>Methanobacterium</taxon>
    </lineage>
</organism>
<name>K2QFA0_METFP</name>
<sequence length="284" mass="33313">MFLSKKNRVYIEDQIVPSPARRVRIVMDLLTDEPLIKLPMEKGLLEDMEIFGVNRDWFIPFLEEDDELIINLGNLDQWIGIRDERGLKHVKLDVKFILVNPEFELGRFNRGYMGIVEFTEAEEMELHITLPLGMKMSNNGKVNEIKLSKKTNESKTIFIPSSSILDKNRRRRYDFLIKPDHLKSILNPENPDELIKLNYSVTNEREYYVITVVGLGLFVFALFRMANMLNGHIEFDIRYLAAAVAFISLYITMLREKYELPFRKVLIYTTIFIGIELILELLME</sequence>
<reference evidence="2 3" key="1">
    <citation type="journal article" date="2012" name="J. Bacteriol.">
        <title>Draft genome sequence of Methanobacterium formicicum DSM 3637, an archaebacterium isolated from the methane producer amoeba Pelomyxa palustris.</title>
        <authorList>
            <person name="Gutierrez G."/>
        </authorList>
    </citation>
    <scope>NUCLEOTIDE SEQUENCE [LARGE SCALE GENOMIC DNA]</scope>
    <source>
        <strain evidence="3">DSM 3637 / PP1</strain>
    </source>
</reference>
<proteinExistence type="predicted"/>
<dbReference type="EMBL" id="AMPO01000001">
    <property type="protein sequence ID" value="EKF86776.1"/>
    <property type="molecule type" value="Genomic_DNA"/>
</dbReference>
<dbReference type="Proteomes" id="UP000007360">
    <property type="component" value="Unassembled WGS sequence"/>
</dbReference>
<evidence type="ECO:0000313" key="3">
    <source>
        <dbReference type="Proteomes" id="UP000007360"/>
    </source>
</evidence>
<feature type="transmembrane region" description="Helical" evidence="1">
    <location>
        <begin position="207"/>
        <end position="225"/>
    </location>
</feature>
<dbReference type="PATRIC" id="fig|1204725.3.peg.154"/>
<keyword evidence="1" id="KW-0812">Transmembrane</keyword>